<evidence type="ECO:0000259" key="3">
    <source>
        <dbReference type="Pfam" id="PF13458"/>
    </source>
</evidence>
<comment type="similarity">
    <text evidence="1">Belongs to the leucine-binding protein family.</text>
</comment>
<dbReference type="RefSeq" id="WP_350240973.1">
    <property type="nucleotide sequence ID" value="NZ_CP158296.1"/>
</dbReference>
<keyword evidence="2" id="KW-0732">Signal</keyword>
<protein>
    <submittedName>
        <fullName evidence="4">Branched-chain amino acid ABC transporter substrate-binding protein</fullName>
    </submittedName>
</protein>
<dbReference type="SUPFAM" id="SSF53822">
    <property type="entry name" value="Periplasmic binding protein-like I"/>
    <property type="match status" value="1"/>
</dbReference>
<organism evidence="4">
    <name type="scientific">Deinococcus sonorensis KR-87</name>
    <dbReference type="NCBI Taxonomy" id="694439"/>
    <lineage>
        <taxon>Bacteria</taxon>
        <taxon>Thermotogati</taxon>
        <taxon>Deinococcota</taxon>
        <taxon>Deinococci</taxon>
        <taxon>Deinococcales</taxon>
        <taxon>Deinococcaceae</taxon>
        <taxon>Deinococcus</taxon>
    </lineage>
</organism>
<dbReference type="CDD" id="cd06342">
    <property type="entry name" value="PBP1_ABC_LIVBP-like"/>
    <property type="match status" value="1"/>
</dbReference>
<sequence>MAQAATVRIATISPLTGALTGLGTEIKRGTELAVQEQVKAFKALGYDLALTSYDDQASAVLGGKVAAEVLDDPSVLGVVGALNSSVSNVAAEAFAAAHLAIVSPTSTNDQLTQHKWNHFSRVVLADSAQGIAAADYIADELKAKSVFVVSDNTAYGNGLTRVLMSNLKRRKVPISAYVGVSAGAQVADIIKRIKTSGSSVVYFGGTEDVGGQLVKGLRAAGIKATFIGGDGLDSPTFLKTTGIAGAGVVYTTGFGPVTTFANAPGFIGRYKAAYKADPSGIAVYAYDAATVLLTALKSTLNDAGALPTRLRVSEAVRKVNLPVCSGGAANTCQTVTGAIAFTDNGERVRSRLLLMRYDDYLQAQVVKIQTVNVDDAN</sequence>
<dbReference type="InterPro" id="IPR028081">
    <property type="entry name" value="Leu-bd"/>
</dbReference>
<name>A0AAU7U4U1_9DEIO</name>
<geneLocation type="plasmid" evidence="4">
    <name>pDson04</name>
</geneLocation>
<dbReference type="Pfam" id="PF13458">
    <property type="entry name" value="Peripla_BP_6"/>
    <property type="match status" value="1"/>
</dbReference>
<proteinExistence type="inferred from homology"/>
<keyword evidence="4" id="KW-0614">Plasmid</keyword>
<gene>
    <name evidence="4" type="ORF">ABOD76_00415</name>
</gene>
<dbReference type="PANTHER" id="PTHR47151:SF2">
    <property type="entry name" value="AMINO ACID BINDING PROTEIN"/>
    <property type="match status" value="1"/>
</dbReference>
<dbReference type="Gene3D" id="3.40.50.2300">
    <property type="match status" value="2"/>
</dbReference>
<evidence type="ECO:0000256" key="2">
    <source>
        <dbReference type="ARBA" id="ARBA00022729"/>
    </source>
</evidence>
<dbReference type="AlphaFoldDB" id="A0AAU7U4U1"/>
<dbReference type="KEGG" id="dsc:ABOD76_00415"/>
<dbReference type="EMBL" id="CP158296">
    <property type="protein sequence ID" value="XBV83471.1"/>
    <property type="molecule type" value="Genomic_DNA"/>
</dbReference>
<accession>A0AAU7U4U1</accession>
<reference evidence="4" key="1">
    <citation type="submission" date="2024-06" db="EMBL/GenBank/DDBJ databases">
        <title>Draft Genome Sequence of Deinococcus sonorensis Type Strain KR-87, a Biofilm Producing Representative of the Genus Deinococcus.</title>
        <authorList>
            <person name="Boren L.S."/>
            <person name="Grosso R.A."/>
            <person name="Hugenberg-Cox A.N."/>
            <person name="Hill J.T.E."/>
            <person name="Albert C.M."/>
            <person name="Tuohy J.M."/>
        </authorList>
    </citation>
    <scope>NUCLEOTIDE SEQUENCE</scope>
    <source>
        <strain evidence="4">KR-87</strain>
        <plasmid evidence="4">pDson04</plasmid>
    </source>
</reference>
<dbReference type="InterPro" id="IPR028082">
    <property type="entry name" value="Peripla_BP_I"/>
</dbReference>
<feature type="domain" description="Leucine-binding protein" evidence="3">
    <location>
        <begin position="6"/>
        <end position="358"/>
    </location>
</feature>
<evidence type="ECO:0000256" key="1">
    <source>
        <dbReference type="ARBA" id="ARBA00010062"/>
    </source>
</evidence>
<evidence type="ECO:0000313" key="4">
    <source>
        <dbReference type="EMBL" id="XBV83471.1"/>
    </source>
</evidence>
<dbReference type="PANTHER" id="PTHR47151">
    <property type="entry name" value="LEU/ILE/VAL-BINDING ABC TRANSPORTER SUBUNIT"/>
    <property type="match status" value="1"/>
</dbReference>